<feature type="compositionally biased region" description="Polar residues" evidence="1">
    <location>
        <begin position="74"/>
        <end position="86"/>
    </location>
</feature>
<feature type="region of interest" description="Disordered" evidence="1">
    <location>
        <begin position="261"/>
        <end position="282"/>
    </location>
</feature>
<evidence type="ECO:0000313" key="3">
    <source>
        <dbReference type="Proteomes" id="UP000298416"/>
    </source>
</evidence>
<feature type="region of interest" description="Disordered" evidence="1">
    <location>
        <begin position="62"/>
        <end position="109"/>
    </location>
</feature>
<accession>A0A8X8X4Z4</accession>
<gene>
    <name evidence="2" type="ORF">SASPL_134516</name>
</gene>
<reference evidence="2" key="1">
    <citation type="submission" date="2018-01" db="EMBL/GenBank/DDBJ databases">
        <authorList>
            <person name="Mao J.F."/>
        </authorList>
    </citation>
    <scope>NUCLEOTIDE SEQUENCE</scope>
    <source>
        <strain evidence="2">Huo1</strain>
        <tissue evidence="2">Leaf</tissue>
    </source>
</reference>
<protein>
    <submittedName>
        <fullName evidence="2">Uncharacterized protein</fullName>
    </submittedName>
</protein>
<dbReference type="AlphaFoldDB" id="A0A8X8X4Z4"/>
<organism evidence="2">
    <name type="scientific">Salvia splendens</name>
    <name type="common">Scarlet sage</name>
    <dbReference type="NCBI Taxonomy" id="180675"/>
    <lineage>
        <taxon>Eukaryota</taxon>
        <taxon>Viridiplantae</taxon>
        <taxon>Streptophyta</taxon>
        <taxon>Embryophyta</taxon>
        <taxon>Tracheophyta</taxon>
        <taxon>Spermatophyta</taxon>
        <taxon>Magnoliopsida</taxon>
        <taxon>eudicotyledons</taxon>
        <taxon>Gunneridae</taxon>
        <taxon>Pentapetalae</taxon>
        <taxon>asterids</taxon>
        <taxon>lamiids</taxon>
        <taxon>Lamiales</taxon>
        <taxon>Lamiaceae</taxon>
        <taxon>Nepetoideae</taxon>
        <taxon>Mentheae</taxon>
        <taxon>Salviinae</taxon>
        <taxon>Salvia</taxon>
        <taxon>Salvia subgen. Calosphace</taxon>
        <taxon>core Calosphace</taxon>
    </lineage>
</organism>
<dbReference type="Proteomes" id="UP000298416">
    <property type="component" value="Unassembled WGS sequence"/>
</dbReference>
<evidence type="ECO:0000256" key="1">
    <source>
        <dbReference type="SAM" id="MobiDB-lite"/>
    </source>
</evidence>
<sequence length="386" mass="41470">MLKARYPMRVGSGGPKKEVTSDDTEEVATAAAPPLTGMHCFIPHNTHSLKRLCLTQCNTQIPPKSTSTSPLSPVRNTAQTQPNANDNRPHAHGSPGASPSPHPKWQEPAPFPLRLQTLKSLRIKFSGSSHWLRPRCTAQAFTSRMVPLGMSYPPTLHCSDERWGRSSGGHGVQPQSLVDNATKVRELGEIGVIDQNLPSASVPISSSPTISFPVIPLITTLKLKGVDHVSQINSLPALLPQPPQNPKHLLFSNMGGSLEAARGEELDDGEAAEDPPELAVGRPRVGGVVVGEVVPGEGGGAVGEDDVVGGGGDGRLVGEMVEMVVDFGFESVLRMKMVKKMNGGNSKRKQHQNVEEHIKCTSRESNPGLLPWQGTILPLDHWCFWS</sequence>
<evidence type="ECO:0000313" key="2">
    <source>
        <dbReference type="EMBL" id="KAG6406900.1"/>
    </source>
</evidence>
<feature type="compositionally biased region" description="Acidic residues" evidence="1">
    <location>
        <begin position="265"/>
        <end position="276"/>
    </location>
</feature>
<comment type="caution">
    <text evidence="2">The sequence shown here is derived from an EMBL/GenBank/DDBJ whole genome shotgun (WGS) entry which is preliminary data.</text>
</comment>
<proteinExistence type="predicted"/>
<reference evidence="2" key="2">
    <citation type="submission" date="2020-08" db="EMBL/GenBank/DDBJ databases">
        <title>Plant Genome Project.</title>
        <authorList>
            <person name="Zhang R.-G."/>
        </authorList>
    </citation>
    <scope>NUCLEOTIDE SEQUENCE</scope>
    <source>
        <strain evidence="2">Huo1</strain>
        <tissue evidence="2">Leaf</tissue>
    </source>
</reference>
<name>A0A8X8X4Z4_SALSN</name>
<dbReference type="EMBL" id="PNBA02000012">
    <property type="protein sequence ID" value="KAG6406900.1"/>
    <property type="molecule type" value="Genomic_DNA"/>
</dbReference>
<feature type="region of interest" description="Disordered" evidence="1">
    <location>
        <begin position="1"/>
        <end position="27"/>
    </location>
</feature>
<feature type="compositionally biased region" description="Low complexity" evidence="1">
    <location>
        <begin position="62"/>
        <end position="73"/>
    </location>
</feature>
<keyword evidence="3" id="KW-1185">Reference proteome</keyword>